<feature type="region of interest" description="Disordered" evidence="1">
    <location>
        <begin position="337"/>
        <end position="372"/>
    </location>
</feature>
<proteinExistence type="predicted"/>
<keyword evidence="3" id="KW-1185">Reference proteome</keyword>
<dbReference type="AlphaFoldDB" id="A0A3G2S2K5"/>
<dbReference type="STRING" id="425264.A0A3G2S2K5"/>
<accession>A0A3G2S2K5</accession>
<feature type="compositionally biased region" description="Basic and acidic residues" evidence="1">
    <location>
        <begin position="61"/>
        <end position="101"/>
    </location>
</feature>
<dbReference type="OrthoDB" id="5600002at2759"/>
<feature type="compositionally biased region" description="Polar residues" evidence="1">
    <location>
        <begin position="295"/>
        <end position="304"/>
    </location>
</feature>
<feature type="compositionally biased region" description="Basic and acidic residues" evidence="1">
    <location>
        <begin position="753"/>
        <end position="768"/>
    </location>
</feature>
<feature type="region of interest" description="Disordered" evidence="1">
    <location>
        <begin position="255"/>
        <end position="321"/>
    </location>
</feature>
<feature type="compositionally biased region" description="Polar residues" evidence="1">
    <location>
        <begin position="679"/>
        <end position="699"/>
    </location>
</feature>
<feature type="region of interest" description="Disordered" evidence="1">
    <location>
        <begin position="821"/>
        <end position="840"/>
    </location>
</feature>
<feature type="compositionally biased region" description="Pro residues" evidence="1">
    <location>
        <begin position="263"/>
        <end position="277"/>
    </location>
</feature>
<dbReference type="InterPro" id="IPR006594">
    <property type="entry name" value="LisH"/>
</dbReference>
<organism evidence="2 3">
    <name type="scientific">Malassezia restricta (strain ATCC 96810 / NBRC 103918 / CBS 7877)</name>
    <name type="common">Seborrheic dermatitis infection agent</name>
    <dbReference type="NCBI Taxonomy" id="425264"/>
    <lineage>
        <taxon>Eukaryota</taxon>
        <taxon>Fungi</taxon>
        <taxon>Dikarya</taxon>
        <taxon>Basidiomycota</taxon>
        <taxon>Ustilaginomycotina</taxon>
        <taxon>Malasseziomycetes</taxon>
        <taxon>Malasseziales</taxon>
        <taxon>Malasseziaceae</taxon>
        <taxon>Malassezia</taxon>
    </lineage>
</organism>
<evidence type="ECO:0000256" key="1">
    <source>
        <dbReference type="SAM" id="MobiDB-lite"/>
    </source>
</evidence>
<feature type="compositionally biased region" description="Low complexity" evidence="1">
    <location>
        <begin position="357"/>
        <end position="372"/>
    </location>
</feature>
<dbReference type="PROSITE" id="PS50896">
    <property type="entry name" value="LISH"/>
    <property type="match status" value="1"/>
</dbReference>
<feature type="region of interest" description="Disordered" evidence="1">
    <location>
        <begin position="528"/>
        <end position="554"/>
    </location>
</feature>
<feature type="compositionally biased region" description="Low complexity" evidence="1">
    <location>
        <begin position="39"/>
        <end position="54"/>
    </location>
</feature>
<dbReference type="PANTHER" id="PTHR44376">
    <property type="entry name" value="TRANSCRIPTIONAL REGULATOR OF FILAMENTOUS GROWTH FLO8"/>
    <property type="match status" value="1"/>
</dbReference>
<feature type="region of interest" description="Disordered" evidence="1">
    <location>
        <begin position="212"/>
        <end position="232"/>
    </location>
</feature>
<reference evidence="2 3" key="1">
    <citation type="submission" date="2018-10" db="EMBL/GenBank/DDBJ databases">
        <title>Complete genome sequence of Malassezia restricta CBS 7877.</title>
        <authorList>
            <person name="Morand S.C."/>
            <person name="Bertignac M."/>
            <person name="Iltis A."/>
            <person name="Kolder I."/>
            <person name="Pirovano W."/>
            <person name="Jourdain R."/>
            <person name="Clavaud C."/>
        </authorList>
    </citation>
    <scope>NUCLEOTIDE SEQUENCE [LARGE SCALE GENOMIC DNA]</scope>
    <source>
        <strain evidence="2 3">CBS 7877</strain>
    </source>
</reference>
<evidence type="ECO:0000313" key="2">
    <source>
        <dbReference type="EMBL" id="AYO42293.1"/>
    </source>
</evidence>
<feature type="region of interest" description="Disordered" evidence="1">
    <location>
        <begin position="483"/>
        <end position="511"/>
    </location>
</feature>
<sequence>MVDEKHDTATSQDESTVARMADTISSRADLPDPTTSEVPAPAAESGPSASSGTGISVSHVDNQKESKDPSLEETRKRARSPTHEAEPKRPRNEAEADEAPKASDPLPTHYTGLSGSVLAAQMYEQISQNENSHKLDLYVWEYLYRRKLYKTAATLIEETDLPENPEVPVRLPGGLLYEYWSVFWELFSSRVGYNTRQSNVFSELLEARKRQSLQDAMKAKPTPPAETAHPTLGAEEATDPARLVQESPVPMFLPQQQAQPQQQPAPRPVIPNQPPGPSSGMSFPVQPSVLGQPLPLSNASQQPAQGRAPTFPSSNVAAPMRHGQTNMSMQPMFKLAQNSSPVATPQSTNQPQPPTPSQQQPHQAVQMQQAMARAHMSQSLNVAALSQQQQQQLLMAAALRQGISLDALKSMTPQSRMALIQSVAQNMLGQNAAAQRTDPQMQARLFMQQQQNLLYMQQMQNAGKNAPPGGANAQQALFQRPQTAGTPMQGPKNGEMPNSAGAMDTSGMQGALAAQQAIAARSVMPFGRNEMQNGTPPPFASSNGIGPSSEQLSPQQRQMLVMQYQSLQNAIKNEWMKAQSMSVPSMAQQCLAMAQQMQLKAQSIASLLQANPASDHPPQHAAQGGLNTAAMLSQSSPLAQKMNLPQNAATPRPEMDMGMPFFPQAQQQAVVNGLMARGNNASTPSTPVTSQTAPQTTANKGRMNRPAPPTGHDALPPSPWQPATPHMTDSPSAAKKDKPPRRHARSTSGKTPVKPEEAPPTTKEDEVPRQSFDATGLGMPSVMDDATFGAITSSTGANAPTDDFAAMFGVSDIFDFDFDGGDAGSFAASAAPSDKKGHGE</sequence>
<feature type="region of interest" description="Disordered" evidence="1">
    <location>
        <begin position="677"/>
        <end position="777"/>
    </location>
</feature>
<feature type="region of interest" description="Disordered" evidence="1">
    <location>
        <begin position="1"/>
        <end position="110"/>
    </location>
</feature>
<dbReference type="PANTHER" id="PTHR44376:SF5">
    <property type="entry name" value="TRANSCRIPTIONAL COREPRESSOR LEUNIG ISOFORM X1"/>
    <property type="match status" value="1"/>
</dbReference>
<dbReference type="Proteomes" id="UP000269793">
    <property type="component" value="Chromosome II"/>
</dbReference>
<name>A0A3G2S2K5_MALR7</name>
<evidence type="ECO:0000313" key="3">
    <source>
        <dbReference type="Proteomes" id="UP000269793"/>
    </source>
</evidence>
<feature type="compositionally biased region" description="Polar residues" evidence="1">
    <location>
        <begin position="530"/>
        <end position="554"/>
    </location>
</feature>
<dbReference type="GO" id="GO:0003714">
    <property type="term" value="F:transcription corepressor activity"/>
    <property type="evidence" value="ECO:0007669"/>
    <property type="project" value="InterPro"/>
</dbReference>
<dbReference type="EMBL" id="CP033149">
    <property type="protein sequence ID" value="AYO42293.1"/>
    <property type="molecule type" value="Genomic_DNA"/>
</dbReference>
<dbReference type="SMART" id="SM00667">
    <property type="entry name" value="LisH"/>
    <property type="match status" value="1"/>
</dbReference>
<gene>
    <name evidence="2" type="primary">LUG</name>
    <name evidence="2" type="ORF">DNF11_1343</name>
</gene>
<dbReference type="InterPro" id="IPR044716">
    <property type="entry name" value="LEUNIG-like"/>
</dbReference>
<dbReference type="VEuPathDB" id="FungiDB:DNF11_1343"/>
<protein>
    <submittedName>
        <fullName evidence="2">Transcriptional corepressor LEUNIG</fullName>
    </submittedName>
</protein>